<dbReference type="SMART" id="SM00382">
    <property type="entry name" value="AAA"/>
    <property type="match status" value="1"/>
</dbReference>
<dbReference type="OrthoDB" id="9775135at2"/>
<dbReference type="EMBL" id="FNNF01000004">
    <property type="protein sequence ID" value="SDW13293.1"/>
    <property type="molecule type" value="Genomic_DNA"/>
</dbReference>
<reference evidence="4 5" key="1">
    <citation type="submission" date="2016-10" db="EMBL/GenBank/DDBJ databases">
        <authorList>
            <person name="de Groot N.N."/>
        </authorList>
    </citation>
    <scope>NUCLEOTIDE SEQUENCE [LARGE SCALE GENOMIC DNA]</scope>
    <source>
        <strain evidence="4 5">S3b</strain>
    </source>
</reference>
<dbReference type="STRING" id="1630.SAMN05216514_1193"/>
<protein>
    <submittedName>
        <fullName evidence="4">ABC-2 type transport system ATP-binding protein</fullName>
    </submittedName>
</protein>
<dbReference type="AlphaFoldDB" id="A0A1H2R1J1"/>
<dbReference type="Gene3D" id="3.40.50.300">
    <property type="entry name" value="P-loop containing nucleotide triphosphate hydrolases"/>
    <property type="match status" value="1"/>
</dbReference>
<dbReference type="Proteomes" id="UP000182429">
    <property type="component" value="Unassembled WGS sequence"/>
</dbReference>
<keyword evidence="1" id="KW-0547">Nucleotide-binding</keyword>
<feature type="domain" description="ABC transporter" evidence="3">
    <location>
        <begin position="2"/>
        <end position="232"/>
    </location>
</feature>
<dbReference type="GO" id="GO:0016887">
    <property type="term" value="F:ATP hydrolysis activity"/>
    <property type="evidence" value="ECO:0007669"/>
    <property type="project" value="InterPro"/>
</dbReference>
<dbReference type="InterPro" id="IPR003439">
    <property type="entry name" value="ABC_transporter-like_ATP-bd"/>
</dbReference>
<dbReference type="PANTHER" id="PTHR43038">
    <property type="entry name" value="ATP-BINDING CASSETTE, SUB-FAMILY H, MEMBER 1"/>
    <property type="match status" value="1"/>
</dbReference>
<dbReference type="CDD" id="cd03230">
    <property type="entry name" value="ABC_DR_subfamily_A"/>
    <property type="match status" value="1"/>
</dbReference>
<dbReference type="eggNOG" id="COG1131">
    <property type="taxonomic scope" value="Bacteria"/>
</dbReference>
<organism evidence="4 5">
    <name type="scientific">Kandleria vitulina</name>
    <dbReference type="NCBI Taxonomy" id="1630"/>
    <lineage>
        <taxon>Bacteria</taxon>
        <taxon>Bacillati</taxon>
        <taxon>Bacillota</taxon>
        <taxon>Erysipelotrichia</taxon>
        <taxon>Erysipelotrichales</taxon>
        <taxon>Coprobacillaceae</taxon>
        <taxon>Kandleria</taxon>
    </lineage>
</organism>
<dbReference type="PANTHER" id="PTHR43038:SF3">
    <property type="entry name" value="ABC TRANSPORTER G FAMILY MEMBER 20 ISOFORM X1"/>
    <property type="match status" value="1"/>
</dbReference>
<evidence type="ECO:0000313" key="4">
    <source>
        <dbReference type="EMBL" id="SDW13293.1"/>
    </source>
</evidence>
<dbReference type="PROSITE" id="PS50893">
    <property type="entry name" value="ABC_TRANSPORTER_2"/>
    <property type="match status" value="1"/>
</dbReference>
<name>A0A1H2R1J1_9FIRM</name>
<gene>
    <name evidence="4" type="ORF">SAMN04487759_10489</name>
</gene>
<evidence type="ECO:0000313" key="5">
    <source>
        <dbReference type="Proteomes" id="UP000182429"/>
    </source>
</evidence>
<dbReference type="InterPro" id="IPR003593">
    <property type="entry name" value="AAA+_ATPase"/>
</dbReference>
<accession>A0A1H2R1J1</accession>
<dbReference type="InterPro" id="IPR027417">
    <property type="entry name" value="P-loop_NTPase"/>
</dbReference>
<evidence type="ECO:0000259" key="3">
    <source>
        <dbReference type="PROSITE" id="PS50893"/>
    </source>
</evidence>
<dbReference type="Pfam" id="PF00005">
    <property type="entry name" value="ABC_tran"/>
    <property type="match status" value="1"/>
</dbReference>
<dbReference type="SUPFAM" id="SSF52540">
    <property type="entry name" value="P-loop containing nucleoside triphosphate hydrolases"/>
    <property type="match status" value="1"/>
</dbReference>
<sequence length="240" mass="27516">MIEITNLSFQYGKKEPVYKGFNLNIKEKKIVGLLGHNGAGKTTLIKLIAGLLEPNEGSISIKGLTPNVNKHKRGMLSYMPEYDGIYNQLTVMQNMKFRARLIRLEKSYMESECERVLKIVGLWKKRDSKAFHLSNGMRKRLVLACSCLDYPEVLLLDEPTNGVDQESKQRIIRLLKSMNDKGTTIIVSSHDFELINMICNDVVIINSGEIEYCGEKPDEETLKEKYSEITFDEEEDWDVE</sequence>
<dbReference type="RefSeq" id="WP_074685742.1">
    <property type="nucleotide sequence ID" value="NZ_FNNF01000004.1"/>
</dbReference>
<dbReference type="GO" id="GO:0005524">
    <property type="term" value="F:ATP binding"/>
    <property type="evidence" value="ECO:0007669"/>
    <property type="project" value="UniProtKB-KW"/>
</dbReference>
<keyword evidence="2 4" id="KW-0067">ATP-binding</keyword>
<proteinExistence type="predicted"/>
<evidence type="ECO:0000256" key="1">
    <source>
        <dbReference type="ARBA" id="ARBA00022741"/>
    </source>
</evidence>
<evidence type="ECO:0000256" key="2">
    <source>
        <dbReference type="ARBA" id="ARBA00022840"/>
    </source>
</evidence>